<dbReference type="InterPro" id="IPR016152">
    <property type="entry name" value="PTrfase/Anion_transptr"/>
</dbReference>
<reference evidence="9" key="1">
    <citation type="submission" date="2016-04" db="EMBL/GenBank/DDBJ databases">
        <authorList>
            <person name="Tagini F."/>
        </authorList>
    </citation>
    <scope>NUCLEOTIDE SEQUENCE [LARGE SCALE GENOMIC DNA]</scope>
    <source>
        <strain evidence="9">CHUV0807</strain>
    </source>
</reference>
<evidence type="ECO:0000256" key="4">
    <source>
        <dbReference type="ARBA" id="ARBA00022679"/>
    </source>
</evidence>
<dbReference type="CDD" id="cd00211">
    <property type="entry name" value="PTS_IIA_fru"/>
    <property type="match status" value="1"/>
</dbReference>
<comment type="subcellular location">
    <subcellularLocation>
        <location evidence="1">Cytoplasm</location>
    </subcellularLocation>
</comment>
<keyword evidence="4" id="KW-0808">Transferase</keyword>
<sequence>MLANYLPAAHIQRVAEVADWQAALHLCAAPLRAGGFITPAYVDAIIATHEKIGPYYVLAPQIALAHARPEDGALRQGLALLVLEQPVAFHSTENDPVDLVWMFCATDHKAHLSMLAALAELLDNAATLAAIRAAKDAPAIAALAAPF</sequence>
<dbReference type="PANTHER" id="PTHR36203">
    <property type="entry name" value="ASCORBATE-SPECIFIC PTS SYSTEM EIIA COMPONENT"/>
    <property type="match status" value="1"/>
</dbReference>
<organism evidence="8 9">
    <name type="scientific">Cardiobacterium hominis</name>
    <dbReference type="NCBI Taxonomy" id="2718"/>
    <lineage>
        <taxon>Bacteria</taxon>
        <taxon>Pseudomonadati</taxon>
        <taxon>Pseudomonadota</taxon>
        <taxon>Gammaproteobacteria</taxon>
        <taxon>Cardiobacteriales</taxon>
        <taxon>Cardiobacteriaceae</taxon>
        <taxon>Cardiobacterium</taxon>
    </lineage>
</organism>
<dbReference type="RefSeq" id="WP_079540596.1">
    <property type="nucleotide sequence ID" value="NZ_CALFOW010000214.1"/>
</dbReference>
<protein>
    <submittedName>
        <fullName evidence="8">PTS system, IIA component</fullName>
    </submittedName>
</protein>
<keyword evidence="2" id="KW-0813">Transport</keyword>
<dbReference type="SUPFAM" id="SSF55804">
    <property type="entry name" value="Phoshotransferase/anion transport protein"/>
    <property type="match status" value="1"/>
</dbReference>
<evidence type="ECO:0000256" key="2">
    <source>
        <dbReference type="ARBA" id="ARBA00022448"/>
    </source>
</evidence>
<keyword evidence="3" id="KW-0963">Cytoplasm</keyword>
<proteinExistence type="predicted"/>
<dbReference type="EMBL" id="FKLO01000046">
    <property type="protein sequence ID" value="SAM64877.1"/>
    <property type="molecule type" value="Genomic_DNA"/>
</dbReference>
<dbReference type="PROSITE" id="PS51094">
    <property type="entry name" value="PTS_EIIA_TYPE_2"/>
    <property type="match status" value="1"/>
</dbReference>
<accession>A0A1C3H4J8</accession>
<dbReference type="Pfam" id="PF00359">
    <property type="entry name" value="PTS_EIIA_2"/>
    <property type="match status" value="1"/>
</dbReference>
<dbReference type="Gene3D" id="3.40.930.10">
    <property type="entry name" value="Mannitol-specific EII, Chain A"/>
    <property type="match status" value="1"/>
</dbReference>
<evidence type="ECO:0000256" key="3">
    <source>
        <dbReference type="ARBA" id="ARBA00022490"/>
    </source>
</evidence>
<evidence type="ECO:0000313" key="8">
    <source>
        <dbReference type="EMBL" id="SAM64877.1"/>
    </source>
</evidence>
<evidence type="ECO:0000256" key="1">
    <source>
        <dbReference type="ARBA" id="ARBA00004496"/>
    </source>
</evidence>
<dbReference type="InterPro" id="IPR002178">
    <property type="entry name" value="PTS_EIIA_type-2_dom"/>
</dbReference>
<evidence type="ECO:0000256" key="5">
    <source>
        <dbReference type="ARBA" id="ARBA00022683"/>
    </source>
</evidence>
<feature type="domain" description="PTS EIIA type-2" evidence="7">
    <location>
        <begin position="4"/>
        <end position="147"/>
    </location>
</feature>
<dbReference type="AlphaFoldDB" id="A0A1C3H4J8"/>
<dbReference type="PANTHER" id="PTHR36203:SF4">
    <property type="entry name" value="MANNITOL-SPECIFIC CRYPTIC PHOSPHOTRANSFERASE ENZYME IIA COMPONENT"/>
    <property type="match status" value="1"/>
</dbReference>
<dbReference type="GO" id="GO:0005737">
    <property type="term" value="C:cytoplasm"/>
    <property type="evidence" value="ECO:0007669"/>
    <property type="project" value="UniProtKB-SubCell"/>
</dbReference>
<evidence type="ECO:0000256" key="6">
    <source>
        <dbReference type="ARBA" id="ARBA00022777"/>
    </source>
</evidence>
<keyword evidence="5" id="KW-0598">Phosphotransferase system</keyword>
<keyword evidence="6" id="KW-0418">Kinase</keyword>
<dbReference type="GO" id="GO:0016301">
    <property type="term" value="F:kinase activity"/>
    <property type="evidence" value="ECO:0007669"/>
    <property type="project" value="UniProtKB-KW"/>
</dbReference>
<dbReference type="GO" id="GO:0009401">
    <property type="term" value="P:phosphoenolpyruvate-dependent sugar phosphotransferase system"/>
    <property type="evidence" value="ECO:0007669"/>
    <property type="project" value="UniProtKB-KW"/>
</dbReference>
<dbReference type="Proteomes" id="UP000190837">
    <property type="component" value="Unassembled WGS sequence"/>
</dbReference>
<dbReference type="InterPro" id="IPR051351">
    <property type="entry name" value="Ascorbate-PTS_EIIA_comp"/>
</dbReference>
<name>A0A1C3H4J8_9GAMM</name>
<evidence type="ECO:0000313" key="9">
    <source>
        <dbReference type="Proteomes" id="UP000190837"/>
    </source>
</evidence>
<gene>
    <name evidence="8" type="ORF">CHUV0807_1286</name>
</gene>
<evidence type="ECO:0000259" key="7">
    <source>
        <dbReference type="PROSITE" id="PS51094"/>
    </source>
</evidence>